<evidence type="ECO:0000256" key="2">
    <source>
        <dbReference type="ARBA" id="ARBA00022487"/>
    </source>
</evidence>
<proteinExistence type="evidence at protein level"/>
<keyword evidence="9" id="KW-0002">3D-structure</keyword>
<evidence type="ECO:0000256" key="4">
    <source>
        <dbReference type="ARBA" id="ARBA00023157"/>
    </source>
</evidence>
<dbReference type="SUPFAM" id="SSF53474">
    <property type="entry name" value="alpha/beta-Hydrolases"/>
    <property type="match status" value="1"/>
</dbReference>
<dbReference type="EvolutionaryTrace" id="Q9GPG0"/>
<dbReference type="BindingDB" id="Q9GPG0"/>
<organism evidence="8">
    <name type="scientific">Manduca sexta</name>
    <name type="common">Tobacco hawkmoth</name>
    <name type="synonym">Tobacco hornworm</name>
    <dbReference type="NCBI Taxonomy" id="7130"/>
    <lineage>
        <taxon>Eukaryota</taxon>
        <taxon>Metazoa</taxon>
        <taxon>Ecdysozoa</taxon>
        <taxon>Arthropoda</taxon>
        <taxon>Hexapoda</taxon>
        <taxon>Insecta</taxon>
        <taxon>Pterygota</taxon>
        <taxon>Neoptera</taxon>
        <taxon>Endopterygota</taxon>
        <taxon>Lepidoptera</taxon>
        <taxon>Glossata</taxon>
        <taxon>Ditrysia</taxon>
        <taxon>Bombycoidea</taxon>
        <taxon>Sphingidae</taxon>
        <taxon>Sphinginae</taxon>
        <taxon>Sphingini</taxon>
        <taxon>Manduca</taxon>
    </lineage>
</organism>
<dbReference type="BRENDA" id="3.1.1.59">
    <property type="organism ID" value="3173"/>
</dbReference>
<comment type="similarity">
    <text evidence="1 6">Belongs to the type-B carboxylesterase/lipase family.</text>
</comment>
<reference evidence="8" key="1">
    <citation type="journal article" date="2001" name="Insect Biochem. Mol. Biol.">
        <title>Purification of juvenile hormone esterase and molecular cloning of the cDNA from Manduca sexta.</title>
        <authorList>
            <person name="Hinton A.C."/>
            <person name="Hammock B.D."/>
        </authorList>
    </citation>
    <scope>NUCLEOTIDE SEQUENCE</scope>
</reference>
<reference evidence="8" key="3">
    <citation type="submission" date="2005-08" db="EMBL/GenBank/DDBJ databases">
        <authorList>
            <person name="Ohara O."/>
            <person name="Nagase T."/>
            <person name="Kikuno R."/>
            <person name="Ishikawa K."/>
            <person name="Suyama M."/>
        </authorList>
    </citation>
    <scope>NUCLEOTIDE SEQUENCE</scope>
</reference>
<dbReference type="OrthoDB" id="19653at2759"/>
<dbReference type="PANTHER" id="PTHR43142:SF1">
    <property type="entry name" value="CARBOXYLIC ESTER HYDROLASE"/>
    <property type="match status" value="1"/>
</dbReference>
<evidence type="ECO:0000256" key="3">
    <source>
        <dbReference type="ARBA" id="ARBA00022801"/>
    </source>
</evidence>
<dbReference type="SMR" id="Q9GPG0"/>
<keyword evidence="5" id="KW-0325">Glycoprotein</keyword>
<protein>
    <recommendedName>
        <fullName evidence="6">Carboxylic ester hydrolase</fullName>
        <ecNumber evidence="6">3.1.1.-</ecNumber>
    </recommendedName>
</protein>
<evidence type="ECO:0000256" key="6">
    <source>
        <dbReference type="RuleBase" id="RU361235"/>
    </source>
</evidence>
<evidence type="ECO:0000313" key="8">
    <source>
        <dbReference type="EMBL" id="AAG42021.2"/>
    </source>
</evidence>
<dbReference type="PROSITE" id="PS00122">
    <property type="entry name" value="CARBOXYLESTERASE_B_1"/>
    <property type="match status" value="1"/>
</dbReference>
<dbReference type="Pfam" id="PF00135">
    <property type="entry name" value="COesterase"/>
    <property type="match status" value="1"/>
</dbReference>
<dbReference type="EMBL" id="AF327882">
    <property type="protein sequence ID" value="AAG42021.2"/>
    <property type="molecule type" value="mRNA"/>
</dbReference>
<name>Q9GPG0_MANSE</name>
<keyword evidence="6" id="KW-0732">Signal</keyword>
<dbReference type="Gene3D" id="3.40.50.1820">
    <property type="entry name" value="alpha/beta hydrolase"/>
    <property type="match status" value="1"/>
</dbReference>
<accession>Q9GPG0</accession>
<dbReference type="AlphaFoldDB" id="Q9GPG0"/>
<keyword evidence="4" id="KW-1015">Disulfide bond</keyword>
<dbReference type="EC" id="3.1.1.-" evidence="6"/>
<feature type="chain" id="PRO_5005144867" description="Carboxylic ester hydrolase" evidence="6">
    <location>
        <begin position="23"/>
        <end position="573"/>
    </location>
</feature>
<sequence length="573" mass="64572">MDARRQVCYYVLALLCVSELSARIPSTEEVVVRTESGWIRGLKRRAEGNKSYASFRGVPYAKQPLGELRFKELQPLEPWQDELDATQEGPVCQQTDVLYGRIMRPRGMSEACIHANIHVPYYALPRDAADKNRFAGLPVLVFIHGGGFAFGSGDSDLHGPEYLVSKDVIVITFNYRLNVYGFLSLNSTSVPGNAGLRDMVTLLKWVQRNAHFFGGRPDDVTLMGQSAGAAATHILSLSKAADGLFRRAILMSGTSSSAFFTTNPVFAQYINKLFVTNIGITATDPEEIHQKLIEMPAEKLNEANRFLLEQFGLTTFFPVVESPINGVTTILDGDPEQLIAKGRGKHIPLIIGFTDAECEIFRRQFEQIDIVSKIKENPGILVPLSVLFSSAPDTVAEITKAMHEKYFKKSVDMEGYIELCTDSYFMYPAISLAIKRARSNGAPVYLYQFSFDGDYSVFREVNHLNFEGAGHIEDLTYVFRTNSMLGGHASFPPHDKDDHMKYWMTSFITNFMKYSNPVTDAKLWPEVRADNLRYQDIDTPDVYQNVKPHSEQRDMLDFFDSIYNWNGTSYCIK</sequence>
<keyword evidence="2" id="KW-0719">Serine esterase</keyword>
<dbReference type="InterPro" id="IPR002018">
    <property type="entry name" value="CarbesteraseB"/>
</dbReference>
<dbReference type="PDBsum" id="2FJ0"/>
<dbReference type="InterPro" id="IPR019826">
    <property type="entry name" value="Carboxylesterase_B_AS"/>
</dbReference>
<evidence type="ECO:0007829" key="9">
    <source>
        <dbReference type="PDB" id="2FJ0"/>
    </source>
</evidence>
<feature type="disulfide bond" evidence="9">
    <location>
        <begin position="358"/>
        <end position="420"/>
    </location>
</feature>
<feature type="disulfide bond" evidence="9">
    <location>
        <begin position="92"/>
        <end position="112"/>
    </location>
</feature>
<dbReference type="ESTHER" id="manse-jhest">
    <property type="family name" value="Juvenile_hormone_esterase"/>
</dbReference>
<reference evidence="8" key="2">
    <citation type="journal article" date="2003" name="Insect Biochem. Mol. Biol.">
        <title>In vitro expression and biochemical characterization of juvenile hormone esterase from Manduca sexta.</title>
        <authorList>
            <person name="Hinton A.C."/>
            <person name="Hammock B.D."/>
        </authorList>
    </citation>
    <scope>NUCLEOTIDE SEQUENCE</scope>
</reference>
<evidence type="ECO:0000256" key="5">
    <source>
        <dbReference type="ARBA" id="ARBA00023180"/>
    </source>
</evidence>
<evidence type="ECO:0000256" key="1">
    <source>
        <dbReference type="ARBA" id="ARBA00005964"/>
    </source>
</evidence>
<evidence type="ECO:0000259" key="7">
    <source>
        <dbReference type="Pfam" id="PF00135"/>
    </source>
</evidence>
<feature type="domain" description="Carboxylesterase type B" evidence="7">
    <location>
        <begin position="30"/>
        <end position="544"/>
    </location>
</feature>
<dbReference type="PDB" id="2FJ0">
    <property type="method" value="X-ray"/>
    <property type="resolution" value="2.70 A"/>
    <property type="chains" value="A=23-573"/>
</dbReference>
<dbReference type="ChEMBL" id="CHEMBL1075266"/>
<dbReference type="PANTHER" id="PTHR43142">
    <property type="entry name" value="CARBOXYLIC ESTER HYDROLASE"/>
    <property type="match status" value="1"/>
</dbReference>
<feature type="signal peptide" evidence="6">
    <location>
        <begin position="1"/>
        <end position="22"/>
    </location>
</feature>
<reference evidence="9" key="4">
    <citation type="journal article" date="2006" name="Biochemistry">
        <title>Structural studies of a potent insect maturation inhibitor bound to the juvenile hormone esterase of Manduca sexta.</title>
        <authorList>
            <person name="Wogulis M."/>
            <person name="Wheelock C.E."/>
            <person name="Kamita S.G."/>
            <person name="Hinton A.C."/>
            <person name="Whetstone P.A."/>
            <person name="Hammock B.D."/>
            <person name="Wilson D.K."/>
        </authorList>
    </citation>
    <scope>X-RAY CRYSTALLOGRAPHY (2.70 ANGSTROMS) OF 23-573</scope>
    <scope>DISULFIDE BONDS</scope>
</reference>
<dbReference type="InterPro" id="IPR029058">
    <property type="entry name" value="AB_hydrolase_fold"/>
</dbReference>
<dbReference type="GO" id="GO:0052689">
    <property type="term" value="F:carboxylic ester hydrolase activity"/>
    <property type="evidence" value="ECO:0007669"/>
    <property type="project" value="UniProtKB-KW"/>
</dbReference>
<keyword evidence="3 6" id="KW-0378">Hydrolase</keyword>